<dbReference type="GO" id="GO:0005524">
    <property type="term" value="F:ATP binding"/>
    <property type="evidence" value="ECO:0007669"/>
    <property type="project" value="UniProtKB-KW"/>
</dbReference>
<dbReference type="OrthoDB" id="5575062at2759"/>
<keyword evidence="10" id="KW-0131">Cell cycle</keyword>
<dbReference type="PIRSF" id="PIRSF005719">
    <property type="entry name" value="SMC"/>
    <property type="match status" value="1"/>
</dbReference>
<evidence type="ECO:0000256" key="12">
    <source>
        <dbReference type="SAM" id="Coils"/>
    </source>
</evidence>
<protein>
    <recommendedName>
        <fullName evidence="11">Structural maintenance of chromosomes protein</fullName>
    </recommendedName>
</protein>
<keyword evidence="3" id="KW-0132">Cell division</keyword>
<evidence type="ECO:0000256" key="1">
    <source>
        <dbReference type="ARBA" id="ARBA00004123"/>
    </source>
</evidence>
<dbReference type="InterPro" id="IPR027417">
    <property type="entry name" value="P-loop_NTPase"/>
</dbReference>
<evidence type="ECO:0000256" key="6">
    <source>
        <dbReference type="ARBA" id="ARBA00022840"/>
    </source>
</evidence>
<dbReference type="STRING" id="984486.A0A1E3QZJ3"/>
<name>A0A1E3QZJ3_9ASCO</name>
<evidence type="ECO:0000256" key="4">
    <source>
        <dbReference type="ARBA" id="ARBA00022741"/>
    </source>
</evidence>
<evidence type="ECO:0000256" key="8">
    <source>
        <dbReference type="ARBA" id="ARBA00023067"/>
    </source>
</evidence>
<keyword evidence="9 11" id="KW-0539">Nucleus</keyword>
<dbReference type="FunFam" id="3.40.50.300:FF:000585">
    <property type="entry name" value="Structural maintenance of chromosomes 4"/>
    <property type="match status" value="1"/>
</dbReference>
<feature type="coiled-coil region" evidence="12">
    <location>
        <begin position="987"/>
        <end position="1063"/>
    </location>
</feature>
<evidence type="ECO:0000256" key="5">
    <source>
        <dbReference type="ARBA" id="ARBA00022776"/>
    </source>
</evidence>
<evidence type="ECO:0000259" key="13">
    <source>
        <dbReference type="SMART" id="SM00968"/>
    </source>
</evidence>
<comment type="subcellular location">
    <subcellularLocation>
        <location evidence="1 11">Nucleus</location>
    </subcellularLocation>
</comment>
<dbReference type="SUPFAM" id="SSF75553">
    <property type="entry name" value="Smc hinge domain"/>
    <property type="match status" value="1"/>
</dbReference>
<evidence type="ECO:0000256" key="11">
    <source>
        <dbReference type="PIRNR" id="PIRNR005719"/>
    </source>
</evidence>
<feature type="domain" description="SMC hinge" evidence="13">
    <location>
        <begin position="633"/>
        <end position="746"/>
    </location>
</feature>
<evidence type="ECO:0000256" key="10">
    <source>
        <dbReference type="ARBA" id="ARBA00023306"/>
    </source>
</evidence>
<dbReference type="GO" id="GO:0070058">
    <property type="term" value="P:tRNA gene clustering"/>
    <property type="evidence" value="ECO:0007669"/>
    <property type="project" value="EnsemblFungi"/>
</dbReference>
<dbReference type="GO" id="GO:0003682">
    <property type="term" value="F:chromatin binding"/>
    <property type="evidence" value="ECO:0007669"/>
    <property type="project" value="EnsemblFungi"/>
</dbReference>
<evidence type="ECO:0000313" key="14">
    <source>
        <dbReference type="EMBL" id="ODQ83066.1"/>
    </source>
</evidence>
<organism evidence="14 15">
    <name type="scientific">Babjeviella inositovora NRRL Y-12698</name>
    <dbReference type="NCBI Taxonomy" id="984486"/>
    <lineage>
        <taxon>Eukaryota</taxon>
        <taxon>Fungi</taxon>
        <taxon>Dikarya</taxon>
        <taxon>Ascomycota</taxon>
        <taxon>Saccharomycotina</taxon>
        <taxon>Pichiomycetes</taxon>
        <taxon>Serinales incertae sedis</taxon>
        <taxon>Babjeviella</taxon>
    </lineage>
</organism>
<dbReference type="GO" id="GO:0070550">
    <property type="term" value="P:rDNA chromatin condensation"/>
    <property type="evidence" value="ECO:0007669"/>
    <property type="project" value="EnsemblFungi"/>
</dbReference>
<keyword evidence="5" id="KW-0498">Mitosis</keyword>
<dbReference type="InterPro" id="IPR010935">
    <property type="entry name" value="SMC_hinge"/>
</dbReference>
<evidence type="ECO:0000256" key="3">
    <source>
        <dbReference type="ARBA" id="ARBA00022618"/>
    </source>
</evidence>
<dbReference type="PANTHER" id="PTHR18937:SF172">
    <property type="entry name" value="STRUCTURAL MAINTENANCE OF CHROMOSOMES PROTEIN"/>
    <property type="match status" value="1"/>
</dbReference>
<dbReference type="Gene3D" id="3.40.50.300">
    <property type="entry name" value="P-loop containing nucleotide triphosphate hydrolases"/>
    <property type="match status" value="2"/>
</dbReference>
<dbReference type="Gene3D" id="1.20.1060.20">
    <property type="match status" value="1"/>
</dbReference>
<feature type="coiled-coil region" evidence="12">
    <location>
        <begin position="363"/>
        <end position="432"/>
    </location>
</feature>
<keyword evidence="8" id="KW-0226">DNA condensation</keyword>
<comment type="similarity">
    <text evidence="2">Belongs to the SMC family. SMC4 subfamily.</text>
</comment>
<sequence>MVPAAQSSFIDTDSKHSFIDKSGDNPFLDRSTVLDDKANFSIISVPELASDPSKGTRGPESRDARALMPVKLDFSSQLTQIPLSPRKLVSPSRVVVPPRAPRLVIHKLVLTNFKSYAGTQEIGPFHLSFLAVVGPNGSGKSNVIDSMLFVFGFRALKMRQGKLSELIHNSEEHTDLGFCAVDIHFEHVIDDEDSEGATVVSGSGLVVSRKAFRTGGSQYYIDGKMSTYTEVTTLLKAKGIDLDHKRFLILQGEVESIAQMKAKAEKENDDGLLEYLEDIIGTTAYKPQIDVAVARVAELNELCKEKEHRFELVERDKTALEARKDDALAFLEQEKLFVENQAAAHQLAMLHDREAVETNTKVHEELAAELAKEQAETAEFQREIIRLEAAHAELARRADGYAGGIAALQKTAKQLEKDKVSIEEKLRHTAAKQKKAEKALAASQFGTKEAEAKLALLEGGDFEAEIATLQESMARERTALDQIRLELTSKTEVFTQQIEVLRTELQPWQDRLEAKNAQVQIAQSKVDMLAARKTENEAEIEACQARIATLRARQETKTEALAKLRREEAHVAEQIKLGEPECAHHAQTLAKMETHVRDEQHKLQEMESALRASQSKSKLLDGLMRLLQAGRVTGFHGRLGDLGTIDDKYDVAVTTACGLLNDMVVETVAAADACIAHMRATQLGYAKFICLDKIARRGMQPITTPRNVPRLFDLVTPKDPRFSLAFYHALQDTLVARDMQEANAVAFGDKKRWRAVTLDGKLVDKSGTLSGGGRAAVGGGMKSTPTAFVAPEEVAAARETLAVKREKLAVVRTKVDSIRAALQGLRDRQPEVELAISQHELELESMVHEVTNCGVSLAELTANRVAFAADTRAVTAAEAEVARLVGERAADAQQADALQAQIAALQEKIMDVGGVELRIQKSKVDALGERIELATEKRSAEALAARKLTNEIKKFAALIAESTALVETCRGDLQAMEAQSRAKADGLAQTEAALDEAMNERDEVTAELEAGAAALAARRSEIKKLDEAAIELTNKMEKHAAAIRAAQRNLLAIEARIAEMAVRDVAALLDWIPEDARAQYTVVRAEYTLVELRAMDADAVDAARDTAENYMNSVKVDPDVLQEYGARSKEFEARRGDLNAAVEERTSVQKTVDDLKRRRLDEFMEGFNTISLSLKEMYQMITMGGNAELELVDSLDPFSEGILFSVMPPKKSWRNISNLSGGEKTLSSLALVFALHRYKPTPLYVMDEIDAALDFRNVSIVANYIKERTKNAQFIVISLRNNMFELSKQLVGIYKVRNMTKSVALQNREVEAQ</sequence>
<feature type="coiled-coil region" evidence="12">
    <location>
        <begin position="533"/>
        <end position="616"/>
    </location>
</feature>
<dbReference type="GO" id="GO:0007076">
    <property type="term" value="P:mitotic chromosome condensation"/>
    <property type="evidence" value="ECO:0007669"/>
    <property type="project" value="EnsemblFungi"/>
</dbReference>
<dbReference type="EMBL" id="KV454426">
    <property type="protein sequence ID" value="ODQ83066.1"/>
    <property type="molecule type" value="Genomic_DNA"/>
</dbReference>
<dbReference type="GO" id="GO:0051301">
    <property type="term" value="P:cell division"/>
    <property type="evidence" value="ECO:0007669"/>
    <property type="project" value="UniProtKB-KW"/>
</dbReference>
<evidence type="ECO:0000256" key="7">
    <source>
        <dbReference type="ARBA" id="ARBA00023054"/>
    </source>
</evidence>
<feature type="coiled-coil region" evidence="12">
    <location>
        <begin position="289"/>
        <end position="323"/>
    </location>
</feature>
<accession>A0A1E3QZJ3</accession>
<dbReference type="PANTHER" id="PTHR18937">
    <property type="entry name" value="STRUCTURAL MAINTENANCE OF CHROMOSOMES SMC FAMILY MEMBER"/>
    <property type="match status" value="1"/>
</dbReference>
<dbReference type="FunFam" id="3.40.50.300:FF:000481">
    <property type="entry name" value="Structural maintenance of chromosomes 4"/>
    <property type="match status" value="1"/>
</dbReference>
<proteinExistence type="inferred from homology"/>
<keyword evidence="7 12" id="KW-0175">Coiled coil</keyword>
<reference evidence="15" key="1">
    <citation type="submission" date="2016-05" db="EMBL/GenBank/DDBJ databases">
        <title>Comparative genomics of biotechnologically important yeasts.</title>
        <authorList>
            <consortium name="DOE Joint Genome Institute"/>
            <person name="Riley R."/>
            <person name="Haridas S."/>
            <person name="Wolfe K.H."/>
            <person name="Lopes M.R."/>
            <person name="Hittinger C.T."/>
            <person name="Goker M."/>
            <person name="Salamov A."/>
            <person name="Wisecaver J."/>
            <person name="Long T.M."/>
            <person name="Aerts A.L."/>
            <person name="Barry K."/>
            <person name="Choi C."/>
            <person name="Clum A."/>
            <person name="Coughlan A.Y."/>
            <person name="Deshpande S."/>
            <person name="Douglass A.P."/>
            <person name="Hanson S.J."/>
            <person name="Klenk H.-P."/>
            <person name="Labutti K."/>
            <person name="Lapidus A."/>
            <person name="Lindquist E."/>
            <person name="Lipzen A."/>
            <person name="Meier-Kolthoff J.P."/>
            <person name="Ohm R.A."/>
            <person name="Otillar R.P."/>
            <person name="Pangilinan J."/>
            <person name="Peng Y."/>
            <person name="Rokas A."/>
            <person name="Rosa C.A."/>
            <person name="Scheuner C."/>
            <person name="Sibirny A.A."/>
            <person name="Slot J.C."/>
            <person name="Stielow J.B."/>
            <person name="Sun H."/>
            <person name="Kurtzman C.P."/>
            <person name="Blackwell M."/>
            <person name="Grigoriev I.V."/>
            <person name="Jeffries T.W."/>
        </authorList>
    </citation>
    <scope>NUCLEOTIDE SEQUENCE [LARGE SCALE GENOMIC DNA]</scope>
    <source>
        <strain evidence="15">NRRL Y-12698</strain>
    </source>
</reference>
<dbReference type="InterPro" id="IPR024704">
    <property type="entry name" value="SMC"/>
</dbReference>
<dbReference type="Pfam" id="PF06470">
    <property type="entry name" value="SMC_hinge"/>
    <property type="match status" value="1"/>
</dbReference>
<evidence type="ECO:0000313" key="15">
    <source>
        <dbReference type="Proteomes" id="UP000094336"/>
    </source>
</evidence>
<evidence type="ECO:0000256" key="9">
    <source>
        <dbReference type="ARBA" id="ARBA00023242"/>
    </source>
</evidence>
<keyword evidence="4" id="KW-0547">Nucleotide-binding</keyword>
<dbReference type="SUPFAM" id="SSF52540">
    <property type="entry name" value="P-loop containing nucleoside triphosphate hydrolases"/>
    <property type="match status" value="1"/>
</dbReference>
<dbReference type="InterPro" id="IPR036277">
    <property type="entry name" value="SMC_hinge_sf"/>
</dbReference>
<dbReference type="GO" id="GO:0005634">
    <property type="term" value="C:nucleus"/>
    <property type="evidence" value="ECO:0007669"/>
    <property type="project" value="UniProtKB-SubCell"/>
</dbReference>
<gene>
    <name evidence="14" type="ORF">BABINDRAFT_159528</name>
</gene>
<dbReference type="SMART" id="SM00968">
    <property type="entry name" value="SMC_hinge"/>
    <property type="match status" value="1"/>
</dbReference>
<keyword evidence="6" id="KW-0067">ATP-binding</keyword>
<dbReference type="InterPro" id="IPR003395">
    <property type="entry name" value="RecF/RecN/SMC_N"/>
</dbReference>
<dbReference type="Proteomes" id="UP000094336">
    <property type="component" value="Unassembled WGS sequence"/>
</dbReference>
<dbReference type="GO" id="GO:0016887">
    <property type="term" value="F:ATP hydrolysis activity"/>
    <property type="evidence" value="ECO:0007669"/>
    <property type="project" value="EnsemblFungi"/>
</dbReference>
<dbReference type="GeneID" id="30145567"/>
<dbReference type="RefSeq" id="XP_018988394.1">
    <property type="nucleotide sequence ID" value="XM_019127714.1"/>
</dbReference>
<dbReference type="GO" id="GO:0000796">
    <property type="term" value="C:condensin complex"/>
    <property type="evidence" value="ECO:0007669"/>
    <property type="project" value="EnsemblFungi"/>
</dbReference>
<dbReference type="Pfam" id="PF02463">
    <property type="entry name" value="SMC_N"/>
    <property type="match status" value="1"/>
</dbReference>
<evidence type="ECO:0000256" key="2">
    <source>
        <dbReference type="ARBA" id="ARBA00006005"/>
    </source>
</evidence>
<dbReference type="Gene3D" id="3.30.70.1620">
    <property type="match status" value="1"/>
</dbReference>
<keyword evidence="15" id="KW-1185">Reference proteome</keyword>